<gene>
    <name evidence="2" type="ORF">AAE3_LOCUS5589</name>
</gene>
<proteinExistence type="predicted"/>
<dbReference type="Proteomes" id="UP000467700">
    <property type="component" value="Unassembled WGS sequence"/>
</dbReference>
<sequence length="434" mass="49313">MRSKPLNGPKVIKDNADVPNNIKSSRKRAAKNGRTVSKRGDTTALDTDADSADDVAESKSSNGGKGAKTTRSTRSKKRLEDEEEYQDNEEDSEPQRSGKKVYDSDALDEDSDFEGDSNGKKRKRKSTARSSPKKTRSPKKRKVEEEEEEDYDEDDLPEGTEVVGKVVQAPKTGRVPPGQISQNTLDFLGNLKKPECNDRQWFKLHEPVYRQAEQEWKDFVEAFTESLIEVDPHIPHLPPKDFIHRIYRDIRFSNDKTPYKTNFWSTFTRSGRKGNFAGYHISVQPGNESLIAAGIWCPARNELNTIRANIQRNPRRLRRIISSPEFVEHFGKAKPHPKGKQQNIFGQDGELKTAPKGVDKDHKDIDLLKCRSFCVVQRFKDSEALSPDFKDQLARVAKVMQPFVHCLNDMMTIMSADDEDDDDEEQGEGQADED</sequence>
<reference evidence="2 3" key="1">
    <citation type="submission" date="2020-01" db="EMBL/GenBank/DDBJ databases">
        <authorList>
            <person name="Gupta K D."/>
        </authorList>
    </citation>
    <scope>NUCLEOTIDE SEQUENCE [LARGE SCALE GENOMIC DNA]</scope>
</reference>
<feature type="compositionally biased region" description="Acidic residues" evidence="1">
    <location>
        <begin position="81"/>
        <end position="92"/>
    </location>
</feature>
<keyword evidence="3" id="KW-1185">Reference proteome</keyword>
<protein>
    <recommendedName>
        <fullName evidence="4">DUF2461 domain-containing protein</fullName>
    </recommendedName>
</protein>
<dbReference type="EMBL" id="CACVBS010000039">
    <property type="protein sequence ID" value="CAA7263392.1"/>
    <property type="molecule type" value="Genomic_DNA"/>
</dbReference>
<dbReference type="InterPro" id="IPR012808">
    <property type="entry name" value="CHP02453"/>
</dbReference>
<name>A0A8S0WR44_CYCAE</name>
<comment type="caution">
    <text evidence="2">The sequence shown here is derived from an EMBL/GenBank/DDBJ whole genome shotgun (WGS) entry which is preliminary data.</text>
</comment>
<dbReference type="AlphaFoldDB" id="A0A8S0WR44"/>
<dbReference type="PANTHER" id="PTHR36452">
    <property type="entry name" value="CHROMOSOME 12, WHOLE GENOME SHOTGUN SEQUENCE"/>
    <property type="match status" value="1"/>
</dbReference>
<evidence type="ECO:0000256" key="1">
    <source>
        <dbReference type="SAM" id="MobiDB-lite"/>
    </source>
</evidence>
<feature type="compositionally biased region" description="Basic and acidic residues" evidence="1">
    <location>
        <begin position="93"/>
        <end position="103"/>
    </location>
</feature>
<accession>A0A8S0WR44</accession>
<organism evidence="2 3">
    <name type="scientific">Cyclocybe aegerita</name>
    <name type="common">Black poplar mushroom</name>
    <name type="synonym">Agrocybe aegerita</name>
    <dbReference type="NCBI Taxonomy" id="1973307"/>
    <lineage>
        <taxon>Eukaryota</taxon>
        <taxon>Fungi</taxon>
        <taxon>Dikarya</taxon>
        <taxon>Basidiomycota</taxon>
        <taxon>Agaricomycotina</taxon>
        <taxon>Agaricomycetes</taxon>
        <taxon>Agaricomycetidae</taxon>
        <taxon>Agaricales</taxon>
        <taxon>Agaricineae</taxon>
        <taxon>Bolbitiaceae</taxon>
        <taxon>Cyclocybe</taxon>
    </lineage>
</organism>
<evidence type="ECO:0000313" key="3">
    <source>
        <dbReference type="Proteomes" id="UP000467700"/>
    </source>
</evidence>
<feature type="region of interest" description="Disordered" evidence="1">
    <location>
        <begin position="1"/>
        <end position="161"/>
    </location>
</feature>
<feature type="compositionally biased region" description="Acidic residues" evidence="1">
    <location>
        <begin position="105"/>
        <end position="115"/>
    </location>
</feature>
<feature type="compositionally biased region" description="Basic residues" evidence="1">
    <location>
        <begin position="120"/>
        <end position="141"/>
    </location>
</feature>
<evidence type="ECO:0008006" key="4">
    <source>
        <dbReference type="Google" id="ProtNLM"/>
    </source>
</evidence>
<evidence type="ECO:0000313" key="2">
    <source>
        <dbReference type="EMBL" id="CAA7263392.1"/>
    </source>
</evidence>
<dbReference type="OrthoDB" id="2537769at2759"/>
<dbReference type="NCBIfam" id="TIGR02453">
    <property type="entry name" value="TIGR02453 family protein"/>
    <property type="match status" value="1"/>
</dbReference>
<feature type="compositionally biased region" description="Acidic residues" evidence="1">
    <location>
        <begin position="145"/>
        <end position="158"/>
    </location>
</feature>
<dbReference type="PANTHER" id="PTHR36452:SF1">
    <property type="entry name" value="DUF2461 DOMAIN-CONTAINING PROTEIN"/>
    <property type="match status" value="1"/>
</dbReference>
<dbReference type="Pfam" id="PF09365">
    <property type="entry name" value="DUF2461"/>
    <property type="match status" value="1"/>
</dbReference>